<evidence type="ECO:0000256" key="9">
    <source>
        <dbReference type="PROSITE-ProRule" id="PRU00221"/>
    </source>
</evidence>
<dbReference type="PROSITE" id="PS01180">
    <property type="entry name" value="CUB"/>
    <property type="match status" value="1"/>
</dbReference>
<dbReference type="GO" id="GO:1905515">
    <property type="term" value="P:non-motile cilium assembly"/>
    <property type="evidence" value="ECO:0007669"/>
    <property type="project" value="TreeGrafter"/>
</dbReference>
<feature type="domain" description="CUB" evidence="10">
    <location>
        <begin position="1299"/>
        <end position="1416"/>
    </location>
</feature>
<dbReference type="Proteomes" id="UP000008237">
    <property type="component" value="Unassembled WGS sequence"/>
</dbReference>
<dbReference type="OMA" id="FKTARIC"/>
<reference evidence="11 12" key="1">
    <citation type="journal article" date="2010" name="Science">
        <title>Genomic comparison of the ants Camponotus floridanus and Harpegnathos saltator.</title>
        <authorList>
            <person name="Bonasio R."/>
            <person name="Zhang G."/>
            <person name="Ye C."/>
            <person name="Mutti N.S."/>
            <person name="Fang X."/>
            <person name="Qin N."/>
            <person name="Donahue G."/>
            <person name="Yang P."/>
            <person name="Li Q."/>
            <person name="Li C."/>
            <person name="Zhang P."/>
            <person name="Huang Z."/>
            <person name="Berger S.L."/>
            <person name="Reinberg D."/>
            <person name="Wang J."/>
            <person name="Liebig J."/>
        </authorList>
    </citation>
    <scope>NUCLEOTIDE SEQUENCE [LARGE SCALE GENOMIC DNA]</scope>
    <source>
        <strain evidence="11 12">R22 G/1</strain>
    </source>
</reference>
<dbReference type="InterPro" id="IPR036322">
    <property type="entry name" value="WD40_repeat_dom_sf"/>
</dbReference>
<dbReference type="Pfam" id="PF23377">
    <property type="entry name" value="Beta-prop_IFT122_2nd"/>
    <property type="match status" value="1"/>
</dbReference>
<dbReference type="PROSITE" id="PS50082">
    <property type="entry name" value="WD_REPEATS_2"/>
    <property type="match status" value="1"/>
</dbReference>
<evidence type="ECO:0000256" key="7">
    <source>
        <dbReference type="ARBA" id="ARBA00023273"/>
    </source>
</evidence>
<comment type="caution">
    <text evidence="8">Lacks conserved residue(s) required for the propagation of feature annotation.</text>
</comment>
<dbReference type="SUPFAM" id="SSF50978">
    <property type="entry name" value="WD40 repeat-like"/>
    <property type="match status" value="2"/>
</dbReference>
<evidence type="ECO:0000259" key="10">
    <source>
        <dbReference type="PROSITE" id="PS01180"/>
    </source>
</evidence>
<dbReference type="Gene3D" id="2.60.120.290">
    <property type="entry name" value="Spermadhesin, CUB domain"/>
    <property type="match status" value="1"/>
</dbReference>
<dbReference type="EMBL" id="GL451586">
    <property type="protein sequence ID" value="EFN78958.1"/>
    <property type="molecule type" value="Genomic_DNA"/>
</dbReference>
<dbReference type="SUPFAM" id="SSF49854">
    <property type="entry name" value="Spermadhesin, CUB domain"/>
    <property type="match status" value="1"/>
</dbReference>
<dbReference type="InterPro" id="IPR035914">
    <property type="entry name" value="Sperma_CUB_dom_sf"/>
</dbReference>
<dbReference type="InterPro" id="IPR058698">
    <property type="entry name" value="CUB_metazoa"/>
</dbReference>
<dbReference type="InterPro" id="IPR056838">
    <property type="entry name" value="Zn_ribbon_IFT122"/>
</dbReference>
<dbReference type="Pfam" id="PF26080">
    <property type="entry name" value="CUB_animal"/>
    <property type="match status" value="1"/>
</dbReference>
<dbReference type="STRING" id="610380.E2BZC1"/>
<dbReference type="InterPro" id="IPR056152">
    <property type="entry name" value="Beta-prop_IFT122_2nd"/>
</dbReference>
<dbReference type="FunCoup" id="E2BZC1">
    <property type="interactions" value="410"/>
</dbReference>
<keyword evidence="4" id="KW-0677">Repeat</keyword>
<evidence type="ECO:0000256" key="5">
    <source>
        <dbReference type="ARBA" id="ARBA00023069"/>
    </source>
</evidence>
<dbReference type="Pfam" id="PF25295">
    <property type="entry name" value="TPR_IFT122"/>
    <property type="match status" value="1"/>
</dbReference>
<dbReference type="InterPro" id="IPR057411">
    <property type="entry name" value="TPR_IFT122"/>
</dbReference>
<evidence type="ECO:0000256" key="3">
    <source>
        <dbReference type="ARBA" id="ARBA00022574"/>
    </source>
</evidence>
<evidence type="ECO:0000256" key="2">
    <source>
        <dbReference type="ARBA" id="ARBA00019442"/>
    </source>
</evidence>
<dbReference type="InterPro" id="IPR056153">
    <property type="entry name" value="Beta-prop_IFT122_1st"/>
</dbReference>
<feature type="repeat" description="WD" evidence="9">
    <location>
        <begin position="53"/>
        <end position="84"/>
    </location>
</feature>
<dbReference type="PANTHER" id="PTHR12764:SF4">
    <property type="entry name" value="INTRAFLAGELLAR TRANSPORT PROTEIN 122 HOMOLOG"/>
    <property type="match status" value="1"/>
</dbReference>
<accession>E2BZC1</accession>
<keyword evidence="5" id="KW-0969">Cilium</keyword>
<comment type="subcellular location">
    <subcellularLocation>
        <location evidence="1">Cell projection</location>
        <location evidence="1">Cilium</location>
    </subcellularLocation>
</comment>
<dbReference type="Pfam" id="PF23381">
    <property type="entry name" value="Beta-prop_IFT122_1st"/>
    <property type="match status" value="2"/>
</dbReference>
<dbReference type="SMART" id="SM00320">
    <property type="entry name" value="WD40"/>
    <property type="match status" value="7"/>
</dbReference>
<dbReference type="Pfam" id="PF25144">
    <property type="entry name" value="Zn_ribbon_IFT122"/>
    <property type="match status" value="1"/>
</dbReference>
<dbReference type="PANTHER" id="PTHR12764">
    <property type="entry name" value="WD REPEAT DOMAIN-RELATED"/>
    <property type="match status" value="1"/>
</dbReference>
<dbReference type="GO" id="GO:0030991">
    <property type="term" value="C:intraciliary transport particle A"/>
    <property type="evidence" value="ECO:0007669"/>
    <property type="project" value="TreeGrafter"/>
</dbReference>
<evidence type="ECO:0000313" key="11">
    <source>
        <dbReference type="EMBL" id="EFN78958.1"/>
    </source>
</evidence>
<dbReference type="InParanoid" id="E2BZC1"/>
<dbReference type="GO" id="GO:0035721">
    <property type="term" value="P:intraciliary retrograde transport"/>
    <property type="evidence" value="ECO:0007669"/>
    <property type="project" value="TreeGrafter"/>
</dbReference>
<dbReference type="InterPro" id="IPR000859">
    <property type="entry name" value="CUB_dom"/>
</dbReference>
<keyword evidence="3 9" id="KW-0853">WD repeat</keyword>
<evidence type="ECO:0000256" key="1">
    <source>
        <dbReference type="ARBA" id="ARBA00004138"/>
    </source>
</evidence>
<keyword evidence="12" id="KW-1185">Reference proteome</keyword>
<dbReference type="Gene3D" id="2.130.10.10">
    <property type="entry name" value="YVTN repeat-like/Quinoprotein amine dehydrogenase"/>
    <property type="match status" value="3"/>
</dbReference>
<keyword evidence="7" id="KW-0966">Cell projection</keyword>
<evidence type="ECO:0000313" key="12">
    <source>
        <dbReference type="Proteomes" id="UP000008237"/>
    </source>
</evidence>
<evidence type="ECO:0000256" key="6">
    <source>
        <dbReference type="ARBA" id="ARBA00023157"/>
    </source>
</evidence>
<keyword evidence="6" id="KW-1015">Disulfide bond</keyword>
<dbReference type="OrthoDB" id="10255582at2759"/>
<dbReference type="GO" id="GO:0061512">
    <property type="term" value="P:protein localization to cilium"/>
    <property type="evidence" value="ECO:0007669"/>
    <property type="project" value="TreeGrafter"/>
</dbReference>
<gene>
    <name evidence="11" type="ORF">EAI_09955</name>
</gene>
<name>E2BZC1_HARSA</name>
<dbReference type="Gene3D" id="1.25.40.470">
    <property type="match status" value="1"/>
</dbReference>
<sequence length="1581" mass="177215">MRAHPAWVDKVQDKSDQCIYDLCFNPDGTQLVVASGNQVLVYETNDGALIQPLKGHKDTVYCVCYAKDGKKFASGSADKSVIIWTSKLEGILKYSHNEAVQSMQFNPVSHQLLSCSLSDIAFWSAEQKAVQKLKSGGRVNCCAWTKDGQYLALGLATGHVSIRNKNGEEKTKIERQLGVPIWSLSWNPLRDDSTDILCIAEWNGVISFYTIGGEAVRKERSLGFIPLKIVHFPEGQYLLVCGSNKQCLLMTHDGIQLVTVGCSFSSWVWSCAIHPTASHVALGSQDGTITYLQLSWNVVHGLYGDRYAYRENMTDVIIQHLITNQKVRIKCKDLVCRIAVYRNRLAVQLPERVIIYEPSGTSDGMHYRIREKLNQMLNCNLLVVTSNNLILCLERRLQSLSFTGIIEREWILDGLIMYIKVAGGPAGQECLITGLKTGHVMKIYLDNPFPAHVTKIEDSVRCLDISSLKEKMAVVSEAGILSVFDLCTGEKLQEFQNVNSVAFNIAFEDIMCFAGNNYLAIKVANFSEYRQKFSGFVVGHNGSKLYCLNGSSIVTLEVPLSLFMYQYLDIGLYNHAYDIACLGVAESDWLALGTACLDNLELNIAYSAFARVKKLRYIEIVSEVEEKLKSGEWGREACMATAAAAMGRLRDAAKLYQKAGLQQYALDMYSDLRMFDIAQEFIASGNTQDRTVLLRRRAEWAKSLGEPRAAAEMFLSAGDIDRAISIIAEYGWIDMLIKVGRQLDKADRDNLSMIAKKLKQLGASHGAAEIFSRLGDDPDVADVLVDAQAWPEAFELAERNPKLKSRVYGPYARWLAETGRFSEAQEAFQMAGQPEESIMVLTMLANNAVVEKRFRDASYFYWLLSQLSLNLTKSTDEIKTMFLNYSDKADIYYAYHEVHKYLEEPFTSLMPEALFNISRYLLMKTQSIRLEGVSKLTIMYSLVKQARILGANKLMMQLLDQLRAMRIPANLLAQVETSTLAARSYSYRDPEELLPLCYKCSTFNPLLPTNNVSGSNCTQCGLKFQHSFVMFEILPLVEFELEDNITDEEAEKLIEEPLPSADDTAMTDQFTVTSNEADLFTVRLMRFEEKANNPTITVGRRVLKSMDPSTVIIIKWPKPFKTRYFRNLLPDLQVSLCKCCLKKKRLLIPRIARKNRTVKRTANSRCQPLANCHDRLAYTFRYRNPSTARMQFSKSVTSPDMISLLLTGCFAVVPLVSVQTADWGQPLKDDVVSETKALDFRSSQQGSVVRFANSQCLSSAESRLNGTCFTRRECMNFGGIPSGSCANGLGICCVFQRSCGSTTNVNNTYFVSPNYPITYRGGERCTITVQRCNPHICQLRLDFLEATLAQPNATGWCDFDVLLVSGGSSTVPRICGDNTNQHVYVDFNGATPIMISVDTNADYAFDRRWNIRIQQIPCDSVCRAPNGCLQYHKTVSGVVMSFNFGTTENVRAPQIGTRQMVNHRYGVCIRMALGYCNIEWSQVDRFSFSVSGDTGSFDPDIIGTDLVAESGDSCTEDFVIIPDPRENGVPTNTDRFCGNAFITKTSDLKPFILYIVTNGDEMQDAQNKGFRLMFRQLPCAV</sequence>
<organism evidence="12">
    <name type="scientific">Harpegnathos saltator</name>
    <name type="common">Jerdon's jumping ant</name>
    <dbReference type="NCBI Taxonomy" id="610380"/>
    <lineage>
        <taxon>Eukaryota</taxon>
        <taxon>Metazoa</taxon>
        <taxon>Ecdysozoa</taxon>
        <taxon>Arthropoda</taxon>
        <taxon>Hexapoda</taxon>
        <taxon>Insecta</taxon>
        <taxon>Pterygota</taxon>
        <taxon>Neoptera</taxon>
        <taxon>Endopterygota</taxon>
        <taxon>Hymenoptera</taxon>
        <taxon>Apocrita</taxon>
        <taxon>Aculeata</taxon>
        <taxon>Formicoidea</taxon>
        <taxon>Formicidae</taxon>
        <taxon>Ponerinae</taxon>
        <taxon>Ponerini</taxon>
        <taxon>Harpegnathos</taxon>
    </lineage>
</organism>
<protein>
    <recommendedName>
        <fullName evidence="2">Intraflagellar transport protein 122 homolog</fullName>
    </recommendedName>
</protein>
<dbReference type="InterPro" id="IPR039857">
    <property type="entry name" value="Ift122/121"/>
</dbReference>
<evidence type="ECO:0000256" key="4">
    <source>
        <dbReference type="ARBA" id="ARBA00022737"/>
    </source>
</evidence>
<dbReference type="GO" id="GO:0097730">
    <property type="term" value="C:non-motile cilium"/>
    <property type="evidence" value="ECO:0007669"/>
    <property type="project" value="TreeGrafter"/>
</dbReference>
<dbReference type="InterPro" id="IPR001680">
    <property type="entry name" value="WD40_rpt"/>
</dbReference>
<dbReference type="PROSITE" id="PS50294">
    <property type="entry name" value="WD_REPEATS_REGION"/>
    <property type="match status" value="1"/>
</dbReference>
<evidence type="ECO:0000256" key="8">
    <source>
        <dbReference type="PROSITE-ProRule" id="PRU00059"/>
    </source>
</evidence>
<keyword evidence="11" id="KW-0282">Flagellum</keyword>
<dbReference type="InterPro" id="IPR015943">
    <property type="entry name" value="WD40/YVTN_repeat-like_dom_sf"/>
</dbReference>
<proteinExistence type="predicted"/>